<keyword evidence="6" id="KW-1185">Reference proteome</keyword>
<evidence type="ECO:0000256" key="3">
    <source>
        <dbReference type="ARBA" id="ARBA00023002"/>
    </source>
</evidence>
<dbReference type="InterPro" id="IPR012727">
    <property type="entry name" value="Gly_oxidase_ThiO"/>
</dbReference>
<feature type="domain" description="FAD dependent oxidoreductase" evidence="4">
    <location>
        <begin position="3"/>
        <end position="315"/>
    </location>
</feature>
<evidence type="ECO:0000256" key="1">
    <source>
        <dbReference type="ARBA" id="ARBA00004948"/>
    </source>
</evidence>
<dbReference type="PANTHER" id="PTHR13847:SF289">
    <property type="entry name" value="GLYCINE OXIDASE"/>
    <property type="match status" value="1"/>
</dbReference>
<dbReference type="GO" id="GO:0009229">
    <property type="term" value="P:thiamine diphosphate biosynthetic process"/>
    <property type="evidence" value="ECO:0007669"/>
    <property type="project" value="UniProtKB-UniPathway"/>
</dbReference>
<dbReference type="Gene3D" id="3.30.9.10">
    <property type="entry name" value="D-Amino Acid Oxidase, subunit A, domain 2"/>
    <property type="match status" value="1"/>
</dbReference>
<dbReference type="GO" id="GO:0050660">
    <property type="term" value="F:flavin adenine dinucleotide binding"/>
    <property type="evidence" value="ECO:0007669"/>
    <property type="project" value="InterPro"/>
</dbReference>
<dbReference type="InterPro" id="IPR036188">
    <property type="entry name" value="FAD/NAD-bd_sf"/>
</dbReference>
<protein>
    <submittedName>
        <fullName evidence="5">Glycine oxidase</fullName>
        <ecNumber evidence="5">1.4.3.19</ecNumber>
    </submittedName>
</protein>
<keyword evidence="3 5" id="KW-0560">Oxidoreductase</keyword>
<dbReference type="EC" id="1.4.3.19" evidence="5"/>
<dbReference type="GO" id="GO:0043799">
    <property type="term" value="F:glycine oxidase activity"/>
    <property type="evidence" value="ECO:0007669"/>
    <property type="project" value="UniProtKB-EC"/>
</dbReference>
<comment type="caution">
    <text evidence="5">The sequence shown here is derived from an EMBL/GenBank/DDBJ whole genome shotgun (WGS) entry which is preliminary data.</text>
</comment>
<accession>A0A7W6LI03</accession>
<reference evidence="5 6" key="1">
    <citation type="submission" date="2020-08" db="EMBL/GenBank/DDBJ databases">
        <title>Genomic Encyclopedia of Type Strains, Phase IV (KMG-IV): sequencing the most valuable type-strain genomes for metagenomic binning, comparative biology and taxonomic classification.</title>
        <authorList>
            <person name="Goeker M."/>
        </authorList>
    </citation>
    <scope>NUCLEOTIDE SEQUENCE [LARGE SCALE GENOMIC DNA]</scope>
    <source>
        <strain evidence="5 6">DSM 29514</strain>
    </source>
</reference>
<dbReference type="NCBIfam" id="TIGR02352">
    <property type="entry name" value="thiamin_ThiO"/>
    <property type="match status" value="1"/>
</dbReference>
<dbReference type="SUPFAM" id="SSF51905">
    <property type="entry name" value="FAD/NAD(P)-binding domain"/>
    <property type="match status" value="1"/>
</dbReference>
<dbReference type="SUPFAM" id="SSF54373">
    <property type="entry name" value="FAD-linked reductases, C-terminal domain"/>
    <property type="match status" value="1"/>
</dbReference>
<dbReference type="Pfam" id="PF01266">
    <property type="entry name" value="DAO"/>
    <property type="match status" value="1"/>
</dbReference>
<dbReference type="UniPathway" id="UPA00060"/>
<dbReference type="EMBL" id="JACIEC010000004">
    <property type="protein sequence ID" value="MBB4144744.1"/>
    <property type="molecule type" value="Genomic_DNA"/>
</dbReference>
<comment type="pathway">
    <text evidence="1">Cofactor biosynthesis; thiamine diphosphate biosynthesis.</text>
</comment>
<evidence type="ECO:0000256" key="2">
    <source>
        <dbReference type="ARBA" id="ARBA00022977"/>
    </source>
</evidence>
<organism evidence="5 6">
    <name type="scientific">Rhizobium rhizoryzae</name>
    <dbReference type="NCBI Taxonomy" id="451876"/>
    <lineage>
        <taxon>Bacteria</taxon>
        <taxon>Pseudomonadati</taxon>
        <taxon>Pseudomonadota</taxon>
        <taxon>Alphaproteobacteria</taxon>
        <taxon>Hyphomicrobiales</taxon>
        <taxon>Rhizobiaceae</taxon>
        <taxon>Rhizobium/Agrobacterium group</taxon>
        <taxon>Rhizobium</taxon>
    </lineage>
</organism>
<dbReference type="Proteomes" id="UP000519897">
    <property type="component" value="Unassembled WGS sequence"/>
</dbReference>
<proteinExistence type="predicted"/>
<name>A0A7W6LI03_9HYPH</name>
<evidence type="ECO:0000313" key="5">
    <source>
        <dbReference type="EMBL" id="MBB4144744.1"/>
    </source>
</evidence>
<gene>
    <name evidence="5" type="ORF">GGQ72_003301</name>
</gene>
<dbReference type="Gene3D" id="3.50.50.60">
    <property type="entry name" value="FAD/NAD(P)-binding domain"/>
    <property type="match status" value="1"/>
</dbReference>
<evidence type="ECO:0000313" key="6">
    <source>
        <dbReference type="Proteomes" id="UP000519897"/>
    </source>
</evidence>
<evidence type="ECO:0000259" key="4">
    <source>
        <dbReference type="Pfam" id="PF01266"/>
    </source>
</evidence>
<dbReference type="PANTHER" id="PTHR13847">
    <property type="entry name" value="SARCOSINE DEHYDROGENASE-RELATED"/>
    <property type="match status" value="1"/>
</dbReference>
<dbReference type="GO" id="GO:0005737">
    <property type="term" value="C:cytoplasm"/>
    <property type="evidence" value="ECO:0007669"/>
    <property type="project" value="TreeGrafter"/>
</dbReference>
<dbReference type="InterPro" id="IPR006076">
    <property type="entry name" value="FAD-dep_OxRdtase"/>
</dbReference>
<dbReference type="GO" id="GO:0009228">
    <property type="term" value="P:thiamine biosynthetic process"/>
    <property type="evidence" value="ECO:0007669"/>
    <property type="project" value="UniProtKB-KW"/>
</dbReference>
<keyword evidence="2" id="KW-0784">Thiamine biosynthesis</keyword>
<dbReference type="AlphaFoldDB" id="A0A7W6LI03"/>
<dbReference type="RefSeq" id="WP_062556170.1">
    <property type="nucleotide sequence ID" value="NZ_CP049250.1"/>
</dbReference>
<sequence length="325" mass="35425">MTILIKGAGVAGLVLAYELRRRGLNVVLNDSAPRAGLGASHYAGGMLAPWCEREAANETVFDLGLSAADWWEQALPGMVHRRGTLVLALNRDRAELERFAKRTHGYQWLDEKCIAALEPALAGRFTRALYFAGEAHLDPRKALLALEEKLVNAGVTLSFGQPMTSPLRRFSKIVDCTGPSAIGNIKGLRGVRGEMLMLETQEIQLTRTIRVLHPRHPVYLVPRGEGQVMLGATMIESNDAGQASVRSTMELLNTAYALHPAFGEARILETGAGVRPAFIDNTPRIVKTKDGIAIAGLYRHGFLLAPALARQAADMMQRDRRKGAA</sequence>